<comment type="similarity">
    <text evidence="1">In the C-terminal section; belongs to the transposase 35 family.</text>
</comment>
<sequence>MIATVTAKLKIKPSESQMRALQQTMIAYRQGCDFVSALVFEKRELGQPALHRMTYQPLRSTLGLRSQMAQSVMKTVIAKYKALRSNGHVWTLVRFKKPEYDLVWNRDYSLNLGAGLFSVNTLQGRIKVPFEAKGMEAYFDGSWTFGTAKLVYKKRKWFLHIPVSKEIAVPEPAEIAHVVGVDLGVNFVATAYDTDGKTVFFRGREHKQKRANYKRLRSELQRKQTPSSRRRLKQIGERENRWMTDVNHQVSRALVTRYGANTLFVLEDLTGIRGATEKVRRKHRYVTVSWAFRQLREMVTYKSQLAKAMTIAVDPKHTSQACPICSHTAKENRDKRRHRFHCLACGYASNDDRIGAMNLCLKGKEYLLQGAGLA</sequence>
<dbReference type="Proteomes" id="UP000245202">
    <property type="component" value="Unassembled WGS sequence"/>
</dbReference>
<organism evidence="8 9">
    <name type="scientific">Paenibacillus agaridevorans</name>
    <dbReference type="NCBI Taxonomy" id="171404"/>
    <lineage>
        <taxon>Bacteria</taxon>
        <taxon>Bacillati</taxon>
        <taxon>Bacillota</taxon>
        <taxon>Bacilli</taxon>
        <taxon>Bacillales</taxon>
        <taxon>Paenibacillaceae</taxon>
        <taxon>Paenibacillus</taxon>
    </lineage>
</organism>
<dbReference type="InterPro" id="IPR001959">
    <property type="entry name" value="Transposase"/>
</dbReference>
<comment type="caution">
    <text evidence="8">The sequence shown here is derived from an EMBL/GenBank/DDBJ whole genome shotgun (WGS) entry which is preliminary data.</text>
</comment>
<dbReference type="EMBL" id="BDQX01000054">
    <property type="protein sequence ID" value="GBG06816.1"/>
    <property type="molecule type" value="Genomic_DNA"/>
</dbReference>
<dbReference type="GO" id="GO:0003677">
    <property type="term" value="F:DNA binding"/>
    <property type="evidence" value="ECO:0007669"/>
    <property type="project" value="UniProtKB-KW"/>
</dbReference>
<dbReference type="AlphaFoldDB" id="A0A2R5EJL9"/>
<keyword evidence="9" id="KW-1185">Reference proteome</keyword>
<keyword evidence="5" id="KW-0233">DNA recombination</keyword>
<dbReference type="PANTHER" id="PTHR30405">
    <property type="entry name" value="TRANSPOSASE"/>
    <property type="match status" value="1"/>
</dbReference>
<feature type="domain" description="Cas12f1-like TNB" evidence="7">
    <location>
        <begin position="292"/>
        <end position="359"/>
    </location>
</feature>
<reference evidence="8 9" key="1">
    <citation type="submission" date="2017-08" db="EMBL/GenBank/DDBJ databases">
        <title>Substantial Increase in Enzyme Production by Combined Drug-Resistance Mutations in Paenibacillus agaridevorans.</title>
        <authorList>
            <person name="Tanaka Y."/>
            <person name="Funane K."/>
            <person name="Hosaka T."/>
            <person name="Shiwa Y."/>
            <person name="Fujita N."/>
            <person name="Miyazaki T."/>
            <person name="Yoshikawa H."/>
            <person name="Murakami K."/>
            <person name="Kasahara K."/>
            <person name="Inaoka T."/>
            <person name="Hiraga Y."/>
            <person name="Ochi K."/>
        </authorList>
    </citation>
    <scope>NUCLEOTIDE SEQUENCE [LARGE SCALE GENOMIC DNA]</scope>
    <source>
        <strain evidence="8 9">T-3040</strain>
    </source>
</reference>
<dbReference type="NCBIfam" id="NF040570">
    <property type="entry name" value="guided_TnpB"/>
    <property type="match status" value="1"/>
</dbReference>
<gene>
    <name evidence="8" type="ORF">PAT3040_01354</name>
</gene>
<dbReference type="InterPro" id="IPR010095">
    <property type="entry name" value="Cas12f1-like_TNB"/>
</dbReference>
<dbReference type="Pfam" id="PF01385">
    <property type="entry name" value="OrfB_IS605"/>
    <property type="match status" value="1"/>
</dbReference>
<feature type="domain" description="Probable transposase IS891/IS1136/IS1341" evidence="6">
    <location>
        <begin position="161"/>
        <end position="269"/>
    </location>
</feature>
<dbReference type="PANTHER" id="PTHR30405:SF11">
    <property type="entry name" value="RNA-GUIDED DNA ENDONUCLEASE RV2885C-RELATED"/>
    <property type="match status" value="1"/>
</dbReference>
<proteinExistence type="inferred from homology"/>
<evidence type="ECO:0000256" key="5">
    <source>
        <dbReference type="ARBA" id="ARBA00023172"/>
    </source>
</evidence>
<evidence type="ECO:0000313" key="8">
    <source>
        <dbReference type="EMBL" id="GBG06816.1"/>
    </source>
</evidence>
<name>A0A2R5EJL9_9BACL</name>
<accession>A0A2R5EJL9</accession>
<evidence type="ECO:0000256" key="3">
    <source>
        <dbReference type="ARBA" id="ARBA00022578"/>
    </source>
</evidence>
<dbReference type="RefSeq" id="WP_108991980.1">
    <property type="nucleotide sequence ID" value="NZ_BDQX01000054.1"/>
</dbReference>
<evidence type="ECO:0000256" key="2">
    <source>
        <dbReference type="ARBA" id="ARBA00011044"/>
    </source>
</evidence>
<dbReference type="GO" id="GO:0032196">
    <property type="term" value="P:transposition"/>
    <property type="evidence" value="ECO:0007669"/>
    <property type="project" value="UniProtKB-KW"/>
</dbReference>
<protein>
    <submittedName>
        <fullName evidence="8">Transposase</fullName>
    </submittedName>
</protein>
<dbReference type="InterPro" id="IPR051399">
    <property type="entry name" value="RNA-guided_DNA_endo/Transpos"/>
</dbReference>
<evidence type="ECO:0000259" key="6">
    <source>
        <dbReference type="Pfam" id="PF01385"/>
    </source>
</evidence>
<keyword evidence="3" id="KW-0815">Transposition</keyword>
<evidence type="ECO:0000259" key="7">
    <source>
        <dbReference type="Pfam" id="PF07282"/>
    </source>
</evidence>
<evidence type="ECO:0000256" key="4">
    <source>
        <dbReference type="ARBA" id="ARBA00023125"/>
    </source>
</evidence>
<comment type="similarity">
    <text evidence="2">In the N-terminal section; belongs to the transposase 2 family.</text>
</comment>
<dbReference type="GO" id="GO:0006310">
    <property type="term" value="P:DNA recombination"/>
    <property type="evidence" value="ECO:0007669"/>
    <property type="project" value="UniProtKB-KW"/>
</dbReference>
<evidence type="ECO:0000313" key="9">
    <source>
        <dbReference type="Proteomes" id="UP000245202"/>
    </source>
</evidence>
<keyword evidence="4" id="KW-0238">DNA-binding</keyword>
<dbReference type="Pfam" id="PF07282">
    <property type="entry name" value="Cas12f1-like_TNB"/>
    <property type="match status" value="1"/>
</dbReference>
<evidence type="ECO:0000256" key="1">
    <source>
        <dbReference type="ARBA" id="ARBA00008761"/>
    </source>
</evidence>
<dbReference type="NCBIfam" id="TIGR01766">
    <property type="entry name" value="IS200/IS605 family accessory protein TnpB-like domain"/>
    <property type="match status" value="1"/>
</dbReference>